<dbReference type="OMA" id="NENQPHI"/>
<evidence type="ECO:0000259" key="1">
    <source>
        <dbReference type="PROSITE" id="PS50006"/>
    </source>
</evidence>
<dbReference type="STRING" id="857967.G0QPJ3"/>
<dbReference type="Proteomes" id="UP000008983">
    <property type="component" value="Unassembled WGS sequence"/>
</dbReference>
<sequence>MLQNQLYCNNQNPPLINQNNQLLIYQNTNNPSNQIQVITNNQSNENIQINNFAQTNNQVIPNTQTTPNNISINVYNRNNNSVQLDYQNQTNVIKNEFPQDIKNKYYTFKKQNYPNTVDYNAPYMKIQVMKTNQNNNQNTIYYITPQGMVASKKNTETNDIIIGRQDSTKDPENSIEVHPNDIVLPNTDRAISRIHCKIIYKDGFNVPKKISLDFFTFLKGTKKNNKFSSLISFPEHVLRIIWKFIKPKSAFYLVDIGSAQSTFTKIKFDYPQKLEKGQVFLIGAETQFHVVDVDNYSQQKNVIKNTDSMDVEIEAEENRGEEDFKFTNYLLQEKTNSSIIHGLTEQELQKIQALQTKRIYNYTQQSALEIFKIKKRPFVKLIINLNQPQNHIFIYNENLQDNTYKIGRSQECSVQININTISRKQTTIQYIDNQWFIKDGDTIRESANGTWMSLHDYRERNQPRKESQPKEITNGSEIKISESILKIEIVNNQPKKNICKQNIFIDEEQFSFSDNDVESDLSNITDY</sequence>
<evidence type="ECO:0000313" key="3">
    <source>
        <dbReference type="Proteomes" id="UP000008983"/>
    </source>
</evidence>
<dbReference type="AlphaFoldDB" id="G0QPJ3"/>
<dbReference type="SMART" id="SM00240">
    <property type="entry name" value="FHA"/>
    <property type="match status" value="2"/>
</dbReference>
<dbReference type="Gene3D" id="2.60.200.20">
    <property type="match status" value="2"/>
</dbReference>
<dbReference type="Pfam" id="PF00498">
    <property type="entry name" value="FHA"/>
    <property type="match status" value="1"/>
</dbReference>
<dbReference type="CDD" id="cd00060">
    <property type="entry name" value="FHA"/>
    <property type="match status" value="2"/>
</dbReference>
<proteinExistence type="predicted"/>
<accession>G0QPJ3</accession>
<organism evidence="2 3">
    <name type="scientific">Ichthyophthirius multifiliis</name>
    <name type="common">White spot disease agent</name>
    <name type="synonym">Ich</name>
    <dbReference type="NCBI Taxonomy" id="5932"/>
    <lineage>
        <taxon>Eukaryota</taxon>
        <taxon>Sar</taxon>
        <taxon>Alveolata</taxon>
        <taxon>Ciliophora</taxon>
        <taxon>Intramacronucleata</taxon>
        <taxon>Oligohymenophorea</taxon>
        <taxon>Hymenostomatida</taxon>
        <taxon>Ophryoglenina</taxon>
        <taxon>Ichthyophthirius</taxon>
    </lineage>
</organism>
<dbReference type="RefSeq" id="XP_004036858.1">
    <property type="nucleotide sequence ID" value="XM_004036810.1"/>
</dbReference>
<dbReference type="SUPFAM" id="SSF49879">
    <property type="entry name" value="SMAD/FHA domain"/>
    <property type="match status" value="2"/>
</dbReference>
<dbReference type="EMBL" id="GL983561">
    <property type="protein sequence ID" value="EGR32872.1"/>
    <property type="molecule type" value="Genomic_DNA"/>
</dbReference>
<feature type="domain" description="FHA" evidence="1">
    <location>
        <begin position="160"/>
        <end position="228"/>
    </location>
</feature>
<dbReference type="GeneID" id="14909034"/>
<dbReference type="PANTHER" id="PTHR46210">
    <property type="entry name" value="FHA DOMAIN-CONTAINING PROTEIN"/>
    <property type="match status" value="1"/>
</dbReference>
<dbReference type="InterPro" id="IPR000253">
    <property type="entry name" value="FHA_dom"/>
</dbReference>
<dbReference type="InParanoid" id="G0QPJ3"/>
<protein>
    <recommendedName>
        <fullName evidence="1">FHA domain-containing protein</fullName>
    </recommendedName>
</protein>
<name>G0QPJ3_ICHMU</name>
<evidence type="ECO:0000313" key="2">
    <source>
        <dbReference type="EMBL" id="EGR32872.1"/>
    </source>
</evidence>
<reference evidence="2 3" key="1">
    <citation type="submission" date="2011-07" db="EMBL/GenBank/DDBJ databases">
        <authorList>
            <person name="Coyne R."/>
            <person name="Brami D."/>
            <person name="Johnson J."/>
            <person name="Hostetler J."/>
            <person name="Hannick L."/>
            <person name="Clark T."/>
            <person name="Cassidy-Hanley D."/>
            <person name="Inman J."/>
        </authorList>
    </citation>
    <scope>NUCLEOTIDE SEQUENCE [LARGE SCALE GENOMIC DNA]</scope>
    <source>
        <strain evidence="2 3">G5</strain>
    </source>
</reference>
<dbReference type="PANTHER" id="PTHR46210:SF1">
    <property type="entry name" value="FHA DOMAIN-CONTAINING PROTEIN"/>
    <property type="match status" value="1"/>
</dbReference>
<dbReference type="InterPro" id="IPR008984">
    <property type="entry name" value="SMAD_FHA_dom_sf"/>
</dbReference>
<gene>
    <name evidence="2" type="ORF">IMG5_068490</name>
</gene>
<dbReference type="OrthoDB" id="312994at2759"/>
<feature type="domain" description="FHA" evidence="1">
    <location>
        <begin position="404"/>
        <end position="457"/>
    </location>
</feature>
<dbReference type="eggNOG" id="ENOG502SPB2">
    <property type="taxonomic scope" value="Eukaryota"/>
</dbReference>
<dbReference type="PROSITE" id="PS50006">
    <property type="entry name" value="FHA_DOMAIN"/>
    <property type="match status" value="2"/>
</dbReference>
<keyword evidence="3" id="KW-1185">Reference proteome</keyword>